<keyword evidence="3" id="KW-0968">Cytoplasmic vesicle</keyword>
<evidence type="ECO:0000256" key="2">
    <source>
        <dbReference type="ARBA" id="ARBA00022737"/>
    </source>
</evidence>
<evidence type="ECO:0000313" key="7">
    <source>
        <dbReference type="EMBL" id="KAK2102792.1"/>
    </source>
</evidence>
<feature type="compositionally biased region" description="Low complexity" evidence="6">
    <location>
        <begin position="117"/>
        <end position="138"/>
    </location>
</feature>
<dbReference type="PANTHER" id="PTHR46511">
    <property type="entry name" value="MORN REPEAT-CONTAINING PROTEIN 3"/>
    <property type="match status" value="1"/>
</dbReference>
<evidence type="ECO:0000256" key="6">
    <source>
        <dbReference type="SAM" id="MobiDB-lite"/>
    </source>
</evidence>
<dbReference type="Pfam" id="PF02493">
    <property type="entry name" value="MORN"/>
    <property type="match status" value="4"/>
</dbReference>
<comment type="caution">
    <text evidence="7">The sequence shown here is derived from an EMBL/GenBank/DDBJ whole genome shotgun (WGS) entry which is preliminary data.</text>
</comment>
<dbReference type="PANTHER" id="PTHR46511:SF1">
    <property type="entry name" value="MORN REPEAT-CONTAINING PROTEIN 3"/>
    <property type="match status" value="1"/>
</dbReference>
<sequence length="467" mass="51837">MSWRLRSLAEAVTMPVSKCLKRSEPLWKGWDRKAQKNGLRHEVYAVNGDYYAGEWKDNLKHDGLSTGLAGNKKSQPPQNQLAAGFWASHSAVMFPRGLNARHREDPPTPGPPGGTGRTPYSSPPGGTGRTPYSSPPGGARVPFLTSSGQREEDEFTEQGACLLGSEPEQGMLWRTERPERGVHQVCGAQMGVSVLIDASHCTAGDGAVWFLLGHLDPESSTDSVPQQQEKMRDHNIRSQDSYKTTPQDTGPPRPRQGTPTPGGHDAALPICVPPGKGTQVWKKNGAIYEGDWKFGKREGYGTLSLPDQQTGKYRRVYSGWWKGDKKSGYGIQFFGPKEYYEGEWCGSQRSGWGRIYYSNGDIYEGQWENDKPHGEGMLRLKNGNRYEGCWERGMKNGPGRFFHLDHGQLFEGFWVDNVAKCGTMIDFGRDEAPEPTQFPIPEVKILDPDGVLAEALAVFRKTEEEGD</sequence>
<accession>A0ABQ9V0L8</accession>
<proteinExistence type="predicted"/>
<protein>
    <recommendedName>
        <fullName evidence="4">MORN repeat-containing protein 3</fullName>
    </recommendedName>
</protein>
<feature type="region of interest" description="Disordered" evidence="6">
    <location>
        <begin position="99"/>
        <end position="167"/>
    </location>
</feature>
<comment type="subcellular location">
    <subcellularLocation>
        <location evidence="1">Cytoplasmic vesicle</location>
        <location evidence="1">Secretory vesicle</location>
        <location evidence="1">Acrosome</location>
    </subcellularLocation>
</comment>
<dbReference type="SMART" id="SM00698">
    <property type="entry name" value="MORN"/>
    <property type="match status" value="5"/>
</dbReference>
<reference evidence="7 8" key="1">
    <citation type="submission" date="2023-05" db="EMBL/GenBank/DDBJ databases">
        <title>B98-5 Cell Line De Novo Hybrid Assembly: An Optical Mapping Approach.</title>
        <authorList>
            <person name="Kananen K."/>
            <person name="Auerbach J.A."/>
            <person name="Kautto E."/>
            <person name="Blachly J.S."/>
        </authorList>
    </citation>
    <scope>NUCLEOTIDE SEQUENCE [LARGE SCALE GENOMIC DNA]</scope>
    <source>
        <strain evidence="7">B95-8</strain>
        <tissue evidence="7">Cell line</tissue>
    </source>
</reference>
<feature type="compositionally biased region" description="Polar residues" evidence="6">
    <location>
        <begin position="218"/>
        <end position="228"/>
    </location>
</feature>
<keyword evidence="2" id="KW-0677">Repeat</keyword>
<dbReference type="InterPro" id="IPR003409">
    <property type="entry name" value="MORN"/>
</dbReference>
<evidence type="ECO:0000256" key="1">
    <source>
        <dbReference type="ARBA" id="ARBA00004218"/>
    </source>
</evidence>
<evidence type="ECO:0000256" key="3">
    <source>
        <dbReference type="ARBA" id="ARBA00023329"/>
    </source>
</evidence>
<feature type="compositionally biased region" description="Polar residues" evidence="6">
    <location>
        <begin position="238"/>
        <end position="248"/>
    </location>
</feature>
<gene>
    <name evidence="7" type="ORF">P7K49_020459</name>
</gene>
<evidence type="ECO:0000313" key="8">
    <source>
        <dbReference type="Proteomes" id="UP001266305"/>
    </source>
</evidence>
<keyword evidence="8" id="KW-1185">Reference proteome</keyword>
<dbReference type="EMBL" id="JASSZA010000009">
    <property type="protein sequence ID" value="KAK2102792.1"/>
    <property type="molecule type" value="Genomic_DNA"/>
</dbReference>
<organism evidence="7 8">
    <name type="scientific">Saguinus oedipus</name>
    <name type="common">Cotton-top tamarin</name>
    <name type="synonym">Oedipomidas oedipus</name>
    <dbReference type="NCBI Taxonomy" id="9490"/>
    <lineage>
        <taxon>Eukaryota</taxon>
        <taxon>Metazoa</taxon>
        <taxon>Chordata</taxon>
        <taxon>Craniata</taxon>
        <taxon>Vertebrata</taxon>
        <taxon>Euteleostomi</taxon>
        <taxon>Mammalia</taxon>
        <taxon>Eutheria</taxon>
        <taxon>Euarchontoglires</taxon>
        <taxon>Primates</taxon>
        <taxon>Haplorrhini</taxon>
        <taxon>Platyrrhini</taxon>
        <taxon>Cebidae</taxon>
        <taxon>Callitrichinae</taxon>
        <taxon>Saguinus</taxon>
    </lineage>
</organism>
<evidence type="ECO:0000256" key="4">
    <source>
        <dbReference type="ARBA" id="ARBA00039854"/>
    </source>
</evidence>
<comment type="function">
    <text evidence="5">Assembles a suppression complex (suppresome) by tethering SIRT1 and MDM2 to regulate composite modifications of p53/TP53. Confers both deacetylation-mediated functional inactivation, by SIRT1, and ubiquitination-dependent degradation, by MDM2, of p53/TP53, promoting a proliferative and cell survival behaviors. May play a role in the regulation of spermatogenesis.</text>
</comment>
<evidence type="ECO:0000256" key="5">
    <source>
        <dbReference type="ARBA" id="ARBA00045851"/>
    </source>
</evidence>
<dbReference type="Gene3D" id="2.20.110.10">
    <property type="entry name" value="Histone H3 K4-specific methyltransferase SET7/9 N-terminal domain"/>
    <property type="match status" value="3"/>
</dbReference>
<dbReference type="InterPro" id="IPR052472">
    <property type="entry name" value="MORN3"/>
</dbReference>
<name>A0ABQ9V0L8_SAGOE</name>
<dbReference type="SUPFAM" id="SSF82185">
    <property type="entry name" value="Histone H3 K4-specific methyltransferase SET7/9 N-terminal domain"/>
    <property type="match status" value="2"/>
</dbReference>
<feature type="region of interest" description="Disordered" evidence="6">
    <location>
        <begin position="218"/>
        <end position="268"/>
    </location>
</feature>
<dbReference type="Proteomes" id="UP001266305">
    <property type="component" value="Unassembled WGS sequence"/>
</dbReference>